<evidence type="ECO:0000259" key="1">
    <source>
        <dbReference type="Pfam" id="PF00205"/>
    </source>
</evidence>
<dbReference type="InterPro" id="IPR012000">
    <property type="entry name" value="Thiamin_PyroP_enz_cen_dom"/>
</dbReference>
<dbReference type="SUPFAM" id="SSF52467">
    <property type="entry name" value="DHS-like NAD/FAD-binding domain"/>
    <property type="match status" value="1"/>
</dbReference>
<comment type="caution">
    <text evidence="2">The sequence shown here is derived from an EMBL/GenBank/DDBJ whole genome shotgun (WGS) entry which is preliminary data.</text>
</comment>
<accession>A0A936TDR4</accession>
<evidence type="ECO:0000313" key="2">
    <source>
        <dbReference type="EMBL" id="MBK9297866.1"/>
    </source>
</evidence>
<dbReference type="Gene3D" id="3.40.50.1220">
    <property type="entry name" value="TPP-binding domain"/>
    <property type="match status" value="1"/>
</dbReference>
<gene>
    <name evidence="2" type="ORF">IPN02_13750</name>
</gene>
<dbReference type="InterPro" id="IPR029035">
    <property type="entry name" value="DHS-like_NAD/FAD-binding_dom"/>
</dbReference>
<protein>
    <recommendedName>
        <fullName evidence="1">Thiamine pyrophosphate enzyme central domain-containing protein</fullName>
    </recommendedName>
</protein>
<reference evidence="2 3" key="1">
    <citation type="submission" date="2020-10" db="EMBL/GenBank/DDBJ databases">
        <title>Connecting structure to function with the recovery of over 1000 high-quality activated sludge metagenome-assembled genomes encoding full-length rRNA genes using long-read sequencing.</title>
        <authorList>
            <person name="Singleton C.M."/>
            <person name="Petriglieri F."/>
            <person name="Kristensen J.M."/>
            <person name="Kirkegaard R.H."/>
            <person name="Michaelsen T.Y."/>
            <person name="Andersen M.H."/>
            <person name="Karst S.M."/>
            <person name="Dueholm M.S."/>
            <person name="Nielsen P.H."/>
            <person name="Albertsen M."/>
        </authorList>
    </citation>
    <scope>NUCLEOTIDE SEQUENCE [LARGE SCALE GENOMIC DNA]</scope>
    <source>
        <strain evidence="2">Lyne_18-Q3-R50-59_MAXAC.006</strain>
    </source>
</reference>
<sequence length="455" mass="45572">MSQAETKPGTVAEVLAGALAALGVRRTVGLDLGTAAGGLPHIDVDDPDLAVLLADADGAVNGGLGAAVLAGQLLHLSSLPGGTAFPQTVGSPEELLDTLAGIDPMMPATVALHLDLDLGADVPDGLTVGGELDRQVAYQLGSSLQGAPLAVIAGVGVVRSGSVEALASFAERLGMPVLNTVGAKGVFRWNSPYHAGTIGLQARDGELGGVDDAVVVIICGVGDDELPARPTGNVIDLDPRQLSIAAEGWTRPAGGPAPRPPLYEALAAVTGPAYERDEVPLSAPRAALHLSGAAPDDGVAVVEADLAGFWVGRAFPTAVPRSVVVATTPLPGFAAAGALMARLAGRPSIGVRAGGMEVDGGELEPEVLALAQRLGVGVVVQAWAPDAPAMSADEHARATEADYRGVGAPFQGSSSQGSLVRPVAVALDDLDAIVEVAGRPVSWATLPSAPSPSPQ</sequence>
<evidence type="ECO:0000313" key="3">
    <source>
        <dbReference type="Proteomes" id="UP000727993"/>
    </source>
</evidence>
<dbReference type="Proteomes" id="UP000727993">
    <property type="component" value="Unassembled WGS sequence"/>
</dbReference>
<name>A0A936TDR4_9ACTN</name>
<organism evidence="2 3">
    <name type="scientific">Candidatus Neomicrothrix subdominans</name>
    <dbReference type="NCBI Taxonomy" id="2954438"/>
    <lineage>
        <taxon>Bacteria</taxon>
        <taxon>Bacillati</taxon>
        <taxon>Actinomycetota</taxon>
        <taxon>Acidimicrobiia</taxon>
        <taxon>Acidimicrobiales</taxon>
        <taxon>Microthrixaceae</taxon>
        <taxon>Candidatus Neomicrothrix</taxon>
    </lineage>
</organism>
<proteinExistence type="predicted"/>
<dbReference type="EMBL" id="JADJZA010000007">
    <property type="protein sequence ID" value="MBK9297866.1"/>
    <property type="molecule type" value="Genomic_DNA"/>
</dbReference>
<dbReference type="AlphaFoldDB" id="A0A936TDR4"/>
<dbReference type="GO" id="GO:0030976">
    <property type="term" value="F:thiamine pyrophosphate binding"/>
    <property type="evidence" value="ECO:0007669"/>
    <property type="project" value="InterPro"/>
</dbReference>
<feature type="domain" description="Thiamine pyrophosphate enzyme central" evidence="1">
    <location>
        <begin position="150"/>
        <end position="222"/>
    </location>
</feature>
<dbReference type="GO" id="GO:0000287">
    <property type="term" value="F:magnesium ion binding"/>
    <property type="evidence" value="ECO:0007669"/>
    <property type="project" value="InterPro"/>
</dbReference>
<dbReference type="Pfam" id="PF00205">
    <property type="entry name" value="TPP_enzyme_M"/>
    <property type="match status" value="1"/>
</dbReference>